<evidence type="ECO:0000256" key="1">
    <source>
        <dbReference type="SAM" id="MobiDB-lite"/>
    </source>
</evidence>
<feature type="region of interest" description="Disordered" evidence="1">
    <location>
        <begin position="115"/>
        <end position="167"/>
    </location>
</feature>
<proteinExistence type="predicted"/>
<comment type="caution">
    <text evidence="2">The sequence shown here is derived from an EMBL/GenBank/DDBJ whole genome shotgun (WGS) entry which is preliminary data.</text>
</comment>
<evidence type="ECO:0000313" key="3">
    <source>
        <dbReference type="Proteomes" id="UP001479436"/>
    </source>
</evidence>
<sequence length="331" mass="37689">MVVLEENCGPDIYCLPKPDETWMLGKLQSGMIRWNHNHPLFKVQGFVDVRLFEMTDTRNPVKEWINIQNNDGLLTVGLSNDIEWFPKVQGNRENVSILRQFRLMITPHGDWSEHQPWGPIFNIEEPPPSTSQNSPTNSQNTNVNESNKLERPSISLYGTQPTGDIRDGEAIISGNVRRRQPPKTVCLTFDEVDTLPTHGPDSLGHTDPSSFILNSNQRIEMDPESKKSTELDSGKLQNSLRLTAKDARMIADTYRQLLRKPSWSGKDIETLQRTNSHYSDELMRRELEAEGTGVKHVTWTTMAAPEIVPEEQTWSRNSIFVESSAPRQNIS</sequence>
<protein>
    <submittedName>
        <fullName evidence="2">Uncharacterized protein</fullName>
    </submittedName>
</protein>
<name>A0ABR2WGD7_9FUNG</name>
<accession>A0ABR2WGD7</accession>
<dbReference type="EMBL" id="JASJQH010001999">
    <property type="protein sequence ID" value="KAK9760590.1"/>
    <property type="molecule type" value="Genomic_DNA"/>
</dbReference>
<feature type="compositionally biased region" description="Low complexity" evidence="1">
    <location>
        <begin position="130"/>
        <end position="142"/>
    </location>
</feature>
<organism evidence="2 3">
    <name type="scientific">Basidiobolus ranarum</name>
    <dbReference type="NCBI Taxonomy" id="34480"/>
    <lineage>
        <taxon>Eukaryota</taxon>
        <taxon>Fungi</taxon>
        <taxon>Fungi incertae sedis</taxon>
        <taxon>Zoopagomycota</taxon>
        <taxon>Entomophthoromycotina</taxon>
        <taxon>Basidiobolomycetes</taxon>
        <taxon>Basidiobolales</taxon>
        <taxon>Basidiobolaceae</taxon>
        <taxon>Basidiobolus</taxon>
    </lineage>
</organism>
<dbReference type="Proteomes" id="UP001479436">
    <property type="component" value="Unassembled WGS sequence"/>
</dbReference>
<evidence type="ECO:0000313" key="2">
    <source>
        <dbReference type="EMBL" id="KAK9760590.1"/>
    </source>
</evidence>
<reference evidence="2 3" key="1">
    <citation type="submission" date="2023-04" db="EMBL/GenBank/DDBJ databases">
        <title>Genome of Basidiobolus ranarum AG-B5.</title>
        <authorList>
            <person name="Stajich J.E."/>
            <person name="Carter-House D."/>
            <person name="Gryganskyi A."/>
        </authorList>
    </citation>
    <scope>NUCLEOTIDE SEQUENCE [LARGE SCALE GENOMIC DNA]</scope>
    <source>
        <strain evidence="2 3">AG-B5</strain>
    </source>
</reference>
<keyword evidence="3" id="KW-1185">Reference proteome</keyword>
<gene>
    <name evidence="2" type="ORF">K7432_015244</name>
</gene>